<dbReference type="OrthoDB" id="244874at2759"/>
<reference evidence="1 2" key="1">
    <citation type="submission" date="2013-07" db="EMBL/GenBank/DDBJ databases">
        <authorList>
            <person name="Stoco P.H."/>
            <person name="Wagner G."/>
            <person name="Gerber A."/>
            <person name="Zaha A."/>
            <person name="Thompson C."/>
            <person name="Bartholomeu D.C."/>
            <person name="Luckemeyer D.D."/>
            <person name="Bahia D."/>
            <person name="Loreto E."/>
            <person name="Prestes E.B."/>
            <person name="Lima F.M."/>
            <person name="Rodrigues-Luiz G."/>
            <person name="Vallejo G.A."/>
            <person name="Filho J.F."/>
            <person name="Monteiro K.M."/>
            <person name="Tyler K.M."/>
            <person name="de Almeida L.G."/>
            <person name="Ortiz M.F."/>
            <person name="Siervo M.A."/>
            <person name="de Moraes M.H."/>
            <person name="Cunha O.L."/>
            <person name="Mendonca-Neto R."/>
            <person name="Silva R."/>
            <person name="Teixeira S.M."/>
            <person name="Murta S.M."/>
            <person name="Sincero T.C."/>
            <person name="Mendes T.A."/>
            <person name="Urmenyi T.P."/>
            <person name="Silva V.G."/>
            <person name="da Rocha W.D."/>
            <person name="Andersson B."/>
            <person name="Romanha A.J."/>
            <person name="Steindel M."/>
            <person name="de Vasconcelos A.T."/>
            <person name="Grisard E.C."/>
        </authorList>
    </citation>
    <scope>NUCLEOTIDE SEQUENCE [LARGE SCALE GENOMIC DNA]</scope>
    <source>
        <strain evidence="1 2">SC58</strain>
    </source>
</reference>
<name>A0A061J5E2_TRYRA</name>
<dbReference type="Proteomes" id="UP000031737">
    <property type="component" value="Unassembled WGS sequence"/>
</dbReference>
<evidence type="ECO:0000313" key="2">
    <source>
        <dbReference type="Proteomes" id="UP000031737"/>
    </source>
</evidence>
<evidence type="ECO:0000313" key="1">
    <source>
        <dbReference type="EMBL" id="ESL10633.1"/>
    </source>
</evidence>
<accession>A0A061J5E2</accession>
<gene>
    <name evidence="1" type="ORF">TRSC58_01630</name>
</gene>
<keyword evidence="2" id="KW-1185">Reference proteome</keyword>
<protein>
    <submittedName>
        <fullName evidence="1">Uncharacterized protein</fullName>
    </submittedName>
</protein>
<dbReference type="VEuPathDB" id="TriTrypDB:TRSC58_01630"/>
<organism evidence="1 2">
    <name type="scientific">Trypanosoma rangeli SC58</name>
    <dbReference type="NCBI Taxonomy" id="429131"/>
    <lineage>
        <taxon>Eukaryota</taxon>
        <taxon>Discoba</taxon>
        <taxon>Euglenozoa</taxon>
        <taxon>Kinetoplastea</taxon>
        <taxon>Metakinetoplastina</taxon>
        <taxon>Trypanosomatida</taxon>
        <taxon>Trypanosomatidae</taxon>
        <taxon>Trypanosoma</taxon>
        <taxon>Herpetosoma</taxon>
    </lineage>
</organism>
<proteinExistence type="predicted"/>
<sequence length="595" mass="66468">MRRWSPWRRVAEAAATATIHCRQFLTGGIAECRATAGGSHGVAKYRLPLRRALHFLEKGIQLSAFAARKVKDDDGAVCSAGADALLHEDATRYTAYHCHHMLTSFRAERRQWRKAKELSFDDLLRVMEYVFFATFLLHLTALYESADKYCEALIDAAVSCTIFFSKGADRLNRADVLPHECAKSAGTKLGSAPNSESVEARDETWNSLHWAVVHFTRGVCIWGLLDHTEPLFDMQRTMKPYTGMLQTFARVTRECLAGGHLSTADLKFLSCLATREGAEKWLGAAANSVSSPTNISTYAEENSVEEMFQFAQQRRLQLLPLVWMALLCRHSATLGMPHCFHSVRHALLRALPLFQKEAGAGTALRLIVQCCYFPSSSLKASSVEMGVLLAQMERHGVFSSSERVRREILHEWMCTEAPEEAAPAVKTVRGAYMAFRNIPLCAFQVVGTTYTATSDGEAFVHELLIRALAQWPFYLSQRTLSGREIEELLLSAQYVASLFDAIKRRERDQQSVGASVLVVEATFRAFAVRVAVICTGCDLLEGRTLDQLAEFDRLLDRVLRGEMEGHVGGCVPEMYETNRHQWICSTQRSGSCDTA</sequence>
<dbReference type="AlphaFoldDB" id="A0A061J5E2"/>
<dbReference type="EMBL" id="AUPL01001630">
    <property type="protein sequence ID" value="ESL10633.1"/>
    <property type="molecule type" value="Genomic_DNA"/>
</dbReference>
<comment type="caution">
    <text evidence="1">The sequence shown here is derived from an EMBL/GenBank/DDBJ whole genome shotgun (WGS) entry which is preliminary data.</text>
</comment>